<feature type="transmembrane region" description="Helical" evidence="1">
    <location>
        <begin position="217"/>
        <end position="236"/>
    </location>
</feature>
<keyword evidence="1" id="KW-0472">Membrane</keyword>
<dbReference type="PANTHER" id="PTHR22911">
    <property type="entry name" value="ACYL-MALONYL CONDENSING ENZYME-RELATED"/>
    <property type="match status" value="1"/>
</dbReference>
<gene>
    <name evidence="3" type="ORF">LRP49_12150</name>
</gene>
<evidence type="ECO:0000313" key="4">
    <source>
        <dbReference type="Proteomes" id="UP001149821"/>
    </source>
</evidence>
<dbReference type="PANTHER" id="PTHR22911:SF76">
    <property type="entry name" value="EAMA DOMAIN-CONTAINING PROTEIN"/>
    <property type="match status" value="1"/>
</dbReference>
<keyword evidence="1" id="KW-1133">Transmembrane helix</keyword>
<dbReference type="SUPFAM" id="SSF103481">
    <property type="entry name" value="Multidrug resistance efflux transporter EmrE"/>
    <property type="match status" value="2"/>
</dbReference>
<dbReference type="Proteomes" id="UP001149821">
    <property type="component" value="Unassembled WGS sequence"/>
</dbReference>
<accession>A0ABT5QLQ5</accession>
<feature type="transmembrane region" description="Helical" evidence="1">
    <location>
        <begin position="185"/>
        <end position="205"/>
    </location>
</feature>
<protein>
    <submittedName>
        <fullName evidence="3">DMT family transporter</fullName>
    </submittedName>
</protein>
<feature type="transmembrane region" description="Helical" evidence="1">
    <location>
        <begin position="44"/>
        <end position="61"/>
    </location>
</feature>
<evidence type="ECO:0000259" key="2">
    <source>
        <dbReference type="Pfam" id="PF00892"/>
    </source>
</evidence>
<organism evidence="3 4">
    <name type="scientific">Enterovibrio qingdaonensis</name>
    <dbReference type="NCBI Taxonomy" id="2899818"/>
    <lineage>
        <taxon>Bacteria</taxon>
        <taxon>Pseudomonadati</taxon>
        <taxon>Pseudomonadota</taxon>
        <taxon>Gammaproteobacteria</taxon>
        <taxon>Vibrionales</taxon>
        <taxon>Vibrionaceae</taxon>
        <taxon>Enterovibrio</taxon>
    </lineage>
</organism>
<evidence type="ECO:0000313" key="3">
    <source>
        <dbReference type="EMBL" id="MDD1781926.1"/>
    </source>
</evidence>
<dbReference type="EMBL" id="JAJUBB010000007">
    <property type="protein sequence ID" value="MDD1781926.1"/>
    <property type="molecule type" value="Genomic_DNA"/>
</dbReference>
<feature type="domain" description="EamA" evidence="2">
    <location>
        <begin position="18"/>
        <end position="149"/>
    </location>
</feature>
<dbReference type="InterPro" id="IPR000620">
    <property type="entry name" value="EamA_dom"/>
</dbReference>
<proteinExistence type="predicted"/>
<reference evidence="3" key="1">
    <citation type="submission" date="2021-12" db="EMBL/GenBank/DDBJ databases">
        <title>Enterovibrio ZSDZ35 sp. nov. and Enterovibrio ZSDZ42 sp. nov., isolated from coastal seawater in Qingdao.</title>
        <authorList>
            <person name="Zhang P."/>
        </authorList>
    </citation>
    <scope>NUCLEOTIDE SEQUENCE</scope>
    <source>
        <strain evidence="3">ZSDZ35</strain>
    </source>
</reference>
<dbReference type="Gene3D" id="1.10.3730.20">
    <property type="match status" value="1"/>
</dbReference>
<feature type="transmembrane region" description="Helical" evidence="1">
    <location>
        <begin position="82"/>
        <end position="99"/>
    </location>
</feature>
<dbReference type="InterPro" id="IPR037185">
    <property type="entry name" value="EmrE-like"/>
</dbReference>
<dbReference type="RefSeq" id="WP_274142462.1">
    <property type="nucleotide sequence ID" value="NZ_JAJUBB010000007.1"/>
</dbReference>
<feature type="transmembrane region" description="Helical" evidence="1">
    <location>
        <begin position="132"/>
        <end position="150"/>
    </location>
</feature>
<feature type="transmembrane region" description="Helical" evidence="1">
    <location>
        <begin position="248"/>
        <end position="265"/>
    </location>
</feature>
<evidence type="ECO:0000256" key="1">
    <source>
        <dbReference type="SAM" id="Phobius"/>
    </source>
</evidence>
<dbReference type="Pfam" id="PF00892">
    <property type="entry name" value="EamA"/>
    <property type="match status" value="2"/>
</dbReference>
<feature type="transmembrane region" description="Helical" evidence="1">
    <location>
        <begin position="20"/>
        <end position="38"/>
    </location>
</feature>
<feature type="transmembrane region" description="Helical" evidence="1">
    <location>
        <begin position="105"/>
        <end position="125"/>
    </location>
</feature>
<sequence length="295" mass="32339">MFGAFNQQLSHMQDETKGRVYTLIGVMILSFDSLLVRLIDSDPWTLIFWRGLLPSLVYLLVQWRTDKRVLEDHFVKPALSTLLTATLIAASTICFVFSLDNTQVTSTLVIANTAPLITAVLAFFFLKERLSLSTIIAILVSVGGIWLVFGYQPTQAELKGDSLALVTALSMSVYLIMLRKTQAKYATVFLIYGGLFTAGIALFAGADPFALTPLHGLYVFLLCGVVLPCSFLFINLGPRYLPAAEASLILLLEILFGPLLVWLILGEAPTASVALGAGIILLTLVTYTLYGQRHR</sequence>
<keyword evidence="4" id="KW-1185">Reference proteome</keyword>
<name>A0ABT5QLQ5_9GAMM</name>
<feature type="transmembrane region" description="Helical" evidence="1">
    <location>
        <begin position="271"/>
        <end position="290"/>
    </location>
</feature>
<comment type="caution">
    <text evidence="3">The sequence shown here is derived from an EMBL/GenBank/DDBJ whole genome shotgun (WGS) entry which is preliminary data.</text>
</comment>
<keyword evidence="1" id="KW-0812">Transmembrane</keyword>
<feature type="domain" description="EamA" evidence="2">
    <location>
        <begin position="159"/>
        <end position="285"/>
    </location>
</feature>